<evidence type="ECO:0000313" key="1">
    <source>
        <dbReference type="EMBL" id="ANS66631.1"/>
    </source>
</evidence>
<dbReference type="KEGG" id="sls:SLINC_4407"/>
<dbReference type="PANTHER" id="PTHR47691:SF3">
    <property type="entry name" value="HTH-TYPE TRANSCRIPTIONAL REGULATOR RV0890C-RELATED"/>
    <property type="match status" value="1"/>
</dbReference>
<evidence type="ECO:0000313" key="2">
    <source>
        <dbReference type="Proteomes" id="UP000092598"/>
    </source>
</evidence>
<dbReference type="InterPro" id="IPR027417">
    <property type="entry name" value="P-loop_NTPase"/>
</dbReference>
<dbReference type="PATRIC" id="fig|1915.4.peg.4873"/>
<protein>
    <submittedName>
        <fullName evidence="1">Multidomain-containing protein family</fullName>
    </submittedName>
</protein>
<dbReference type="Pfam" id="PF25872">
    <property type="entry name" value="HTH_77"/>
    <property type="match status" value="1"/>
</dbReference>
<dbReference type="EMBL" id="CP016438">
    <property type="protein sequence ID" value="ANS66631.1"/>
    <property type="molecule type" value="Genomic_DNA"/>
</dbReference>
<dbReference type="PROSITE" id="PS00622">
    <property type="entry name" value="HTH_LUXR_1"/>
    <property type="match status" value="1"/>
</dbReference>
<dbReference type="SUPFAM" id="SSF48452">
    <property type="entry name" value="TPR-like"/>
    <property type="match status" value="1"/>
</dbReference>
<dbReference type="PRINTS" id="PR00364">
    <property type="entry name" value="DISEASERSIST"/>
</dbReference>
<dbReference type="SUPFAM" id="SSF52540">
    <property type="entry name" value="P-loop containing nucleoside triphosphate hydrolases"/>
    <property type="match status" value="1"/>
</dbReference>
<dbReference type="InterPro" id="IPR058852">
    <property type="entry name" value="HTH_77"/>
</dbReference>
<dbReference type="InterPro" id="IPR036388">
    <property type="entry name" value="WH-like_DNA-bd_sf"/>
</dbReference>
<name>A0A1B1MDJ2_STRLN</name>
<dbReference type="Gene3D" id="1.10.10.10">
    <property type="entry name" value="Winged helix-like DNA-binding domain superfamily/Winged helix DNA-binding domain"/>
    <property type="match status" value="1"/>
</dbReference>
<dbReference type="AlphaFoldDB" id="A0A1B1MDJ2"/>
<dbReference type="GO" id="GO:0003677">
    <property type="term" value="F:DNA binding"/>
    <property type="evidence" value="ECO:0007669"/>
    <property type="project" value="InterPro"/>
</dbReference>
<accession>A0A1B1MDJ2</accession>
<dbReference type="PROSITE" id="PS50043">
    <property type="entry name" value="HTH_LUXR_2"/>
    <property type="match status" value="1"/>
</dbReference>
<dbReference type="STRING" id="1915.SLINC_4407"/>
<dbReference type="Pfam" id="PF00196">
    <property type="entry name" value="GerE"/>
    <property type="match status" value="1"/>
</dbReference>
<dbReference type="PRINTS" id="PR00038">
    <property type="entry name" value="HTHLUXR"/>
</dbReference>
<gene>
    <name evidence="1" type="ORF">SLINC_4407</name>
</gene>
<dbReference type="Gene3D" id="1.25.40.10">
    <property type="entry name" value="Tetratricopeptide repeat domain"/>
    <property type="match status" value="1"/>
</dbReference>
<dbReference type="Gene3D" id="3.40.50.300">
    <property type="entry name" value="P-loop containing nucleotide triphosphate hydrolases"/>
    <property type="match status" value="1"/>
</dbReference>
<organism evidence="1 2">
    <name type="scientific">Streptomyces lincolnensis</name>
    <dbReference type="NCBI Taxonomy" id="1915"/>
    <lineage>
        <taxon>Bacteria</taxon>
        <taxon>Bacillati</taxon>
        <taxon>Actinomycetota</taxon>
        <taxon>Actinomycetes</taxon>
        <taxon>Kitasatosporales</taxon>
        <taxon>Streptomycetaceae</taxon>
        <taxon>Streptomyces</taxon>
    </lineage>
</organism>
<proteinExistence type="predicted"/>
<keyword evidence="2" id="KW-1185">Reference proteome</keyword>
<dbReference type="InterPro" id="IPR000792">
    <property type="entry name" value="Tscrpt_reg_LuxR_C"/>
</dbReference>
<dbReference type="Proteomes" id="UP000092598">
    <property type="component" value="Chromosome"/>
</dbReference>
<dbReference type="CDD" id="cd06170">
    <property type="entry name" value="LuxR_C_like"/>
    <property type="match status" value="1"/>
</dbReference>
<reference evidence="1 2" key="1">
    <citation type="submission" date="2016-07" db="EMBL/GenBank/DDBJ databases">
        <title>Enhancement of antibiotic productionsby engineered nitrateutilization in actinobacteria.</title>
        <authorList>
            <person name="Meng S.C."/>
        </authorList>
    </citation>
    <scope>NUCLEOTIDE SEQUENCE [LARGE SCALE GENOMIC DNA]</scope>
    <source>
        <strain evidence="1 2">NRRL 2936</strain>
    </source>
</reference>
<dbReference type="PANTHER" id="PTHR47691">
    <property type="entry name" value="REGULATOR-RELATED"/>
    <property type="match status" value="1"/>
</dbReference>
<dbReference type="GO" id="GO:0043531">
    <property type="term" value="F:ADP binding"/>
    <property type="evidence" value="ECO:0007669"/>
    <property type="project" value="InterPro"/>
</dbReference>
<dbReference type="GO" id="GO:0006355">
    <property type="term" value="P:regulation of DNA-templated transcription"/>
    <property type="evidence" value="ECO:0007669"/>
    <property type="project" value="InterPro"/>
</dbReference>
<dbReference type="SMART" id="SM00421">
    <property type="entry name" value="HTH_LUXR"/>
    <property type="match status" value="1"/>
</dbReference>
<sequence>MLMAGAATGYDGGAMGFGFGFGQRRGGQLPVELTSFVGRGGELAVVHDALQRSRLVTLAGPGGVGKSRLALRAAAGLAGRFEDGVRLVELSALHDPELIPATLAGVLELPEQSGMTPLDAVVEHLRERRLLLVLDTCEHLVDACAMLCDILLREAGGLHVLATSRQPLDVPGEHCVPIAPLPTEDAVDLFVQRASAVSAGFTATATATDADRERTRALVERLDGIPLALELAAVRLRAVPLAELVARLDRRFEVLTGGRRTALTRHQTLRTAIDWSYDLCTPPERLLWARLSVFAGAFDLPAVERVCAGGDLVGEQVVQALIGLVDKSVVQRIGEDGARYRLLDTIREYGTERLPGTDVDATAVRERHFAYYEALAGRFWDEFLSPAQVALHRAVRDDVADVRAALEYGLGAGGRTTAKALWLATRLGAFWRAAGTLSEGRYWIDKGLDRVPQPCPERAWGLFMTGAFAVWTADLDTALERFPQAREVARAAGESRVEVFAEAYVGALSALCGAVEEGLAVLESARLRIVASGDGLGIAVVHYEGALLRAVLGDTAGALRLCETGLAFLEGTGERQLYGSTLTVQGVILSLAGEHGKSEALFRRGLEAASEVGEVLVAALACLGLAWNAARQERFVRACWLLGYAEHARRLSGDPVAMLPRLLEEREAMQKRVRAALGAETFARWHESGARMPGRAVLEAVRADLDEPPARARPSGTRLPGPRVTANALTRREREVAALVAQGLSNREIAERLVISKRTVDAHVEHILAKLRITSRTEIPAVAGPS</sequence>
<dbReference type="InterPro" id="IPR016032">
    <property type="entry name" value="Sig_transdc_resp-reg_C-effctor"/>
</dbReference>
<dbReference type="SUPFAM" id="SSF46894">
    <property type="entry name" value="C-terminal effector domain of the bipartite response regulators"/>
    <property type="match status" value="1"/>
</dbReference>
<dbReference type="InterPro" id="IPR011990">
    <property type="entry name" value="TPR-like_helical_dom_sf"/>
</dbReference>